<dbReference type="Proteomes" id="UP000053791">
    <property type="component" value="Unassembled WGS sequence"/>
</dbReference>
<dbReference type="OrthoDB" id="9808748at2"/>
<sequence>MRGVALWFMAMAVIAALCGMVWGIQMSASHDHTLSPAHGHLNLLGWVSCSIFALYYHAVPDAAEGMLPRAHFALSVSSVALLAPGIAMAIQGQGELLAKFGSVLALLSMGLFGLIVLRASRVAQANARRQGVA</sequence>
<dbReference type="AlphaFoldDB" id="A0A0X3UEG9"/>
<accession>A0A0X3UEG9</accession>
<dbReference type="InterPro" id="IPR036927">
    <property type="entry name" value="Cyt_c_oxase-like_su1_sf"/>
</dbReference>
<feature type="transmembrane region" description="Helical" evidence="1">
    <location>
        <begin position="70"/>
        <end position="90"/>
    </location>
</feature>
<reference evidence="2 3" key="1">
    <citation type="submission" date="2015-12" db="EMBL/GenBank/DDBJ databases">
        <authorList>
            <person name="Shamseldin A."/>
            <person name="Moawad H."/>
            <person name="Abd El-Rahim W.M."/>
            <person name="Sadowsky M.J."/>
        </authorList>
    </citation>
    <scope>NUCLEOTIDE SEQUENCE [LARGE SCALE GENOMIC DNA]</scope>
    <source>
        <strain evidence="2 3">ZGT118</strain>
    </source>
</reference>
<evidence type="ECO:0000313" key="3">
    <source>
        <dbReference type="Proteomes" id="UP000053791"/>
    </source>
</evidence>
<evidence type="ECO:0000313" key="2">
    <source>
        <dbReference type="EMBL" id="KUJ84130.1"/>
    </source>
</evidence>
<dbReference type="SUPFAM" id="SSF81442">
    <property type="entry name" value="Cytochrome c oxidase subunit I-like"/>
    <property type="match status" value="1"/>
</dbReference>
<organism evidence="2 3">
    <name type="scientific">Ruegeria marisrubri</name>
    <dbReference type="NCBI Taxonomy" id="1685379"/>
    <lineage>
        <taxon>Bacteria</taxon>
        <taxon>Pseudomonadati</taxon>
        <taxon>Pseudomonadota</taxon>
        <taxon>Alphaproteobacteria</taxon>
        <taxon>Rhodobacterales</taxon>
        <taxon>Roseobacteraceae</taxon>
        <taxon>Ruegeria</taxon>
    </lineage>
</organism>
<feature type="transmembrane region" description="Helical" evidence="1">
    <location>
        <begin position="96"/>
        <end position="119"/>
    </location>
</feature>
<keyword evidence="1" id="KW-0472">Membrane</keyword>
<keyword evidence="3" id="KW-1185">Reference proteome</keyword>
<evidence type="ECO:0000256" key="1">
    <source>
        <dbReference type="SAM" id="Phobius"/>
    </source>
</evidence>
<keyword evidence="1" id="KW-1133">Transmembrane helix</keyword>
<keyword evidence="1" id="KW-0812">Transmembrane</keyword>
<name>A0A0X3UEG9_9RHOB</name>
<gene>
    <name evidence="2" type="ORF">AVO45_18290</name>
</gene>
<comment type="caution">
    <text evidence="2">The sequence shown here is derived from an EMBL/GenBank/DDBJ whole genome shotgun (WGS) entry which is preliminary data.</text>
</comment>
<dbReference type="EMBL" id="LQBQ01000005">
    <property type="protein sequence ID" value="KUJ84130.1"/>
    <property type="molecule type" value="Genomic_DNA"/>
</dbReference>
<protein>
    <submittedName>
        <fullName evidence="2">Uncharacterized protein</fullName>
    </submittedName>
</protein>
<feature type="transmembrane region" description="Helical" evidence="1">
    <location>
        <begin position="39"/>
        <end position="58"/>
    </location>
</feature>
<proteinExistence type="predicted"/>
<dbReference type="STRING" id="1685379.AVO45_18290"/>
<dbReference type="Gene3D" id="1.20.210.10">
    <property type="entry name" value="Cytochrome c oxidase-like, subunit I domain"/>
    <property type="match status" value="1"/>
</dbReference>